<evidence type="ECO:0000259" key="1">
    <source>
        <dbReference type="Pfam" id="PF13808"/>
    </source>
</evidence>
<organism evidence="2">
    <name type="scientific">hydrothermal vent metagenome</name>
    <dbReference type="NCBI Taxonomy" id="652676"/>
    <lineage>
        <taxon>unclassified sequences</taxon>
        <taxon>metagenomes</taxon>
        <taxon>ecological metagenomes</taxon>
    </lineage>
</organism>
<dbReference type="Pfam" id="PF13808">
    <property type="entry name" value="DDE_Tnp_1_assoc"/>
    <property type="match status" value="1"/>
</dbReference>
<dbReference type="PANTHER" id="PTHR30298">
    <property type="entry name" value="H REPEAT-ASSOCIATED PREDICTED TRANSPOSASE"/>
    <property type="match status" value="1"/>
</dbReference>
<evidence type="ECO:0000313" key="2">
    <source>
        <dbReference type="EMBL" id="VAW48761.1"/>
    </source>
</evidence>
<sequence length="353" mass="40315">MPTSSLQIALLDPSKAERFQALMQAHHYLGALRKIGNTLWYVATLNGEWVALLSFSAAALKCAARDQWIGWAYRHQSDRLNLVANNSRFLILPECHQPNLASQILSQCKRRIQKDWLAHFGFPLLLLETFVDPKRYHGTIYRASNWTFVGLTKGYRRTREGYSQQTNSRKLVFVQPLHRNTRSLLSNSLLHERYQTGKTRMKLTATQMLSLYDFFKEIDDPRRAQGKKHHLPVILSLAAAAILCGMRGYKDISIWTQSLGQKARSRFRCRKRNGTYEVPSLSVIRSALIKVEPAQLDKALFNWNAQYAELDESLAIDGKTMCNAIDDEGRQTHIMSAVGHQSGRCYTQKKSAS</sequence>
<dbReference type="EMBL" id="UOFC01000229">
    <property type="protein sequence ID" value="VAW48761.1"/>
    <property type="molecule type" value="Genomic_DNA"/>
</dbReference>
<reference evidence="2" key="1">
    <citation type="submission" date="2018-06" db="EMBL/GenBank/DDBJ databases">
        <authorList>
            <person name="Zhirakovskaya E."/>
        </authorList>
    </citation>
    <scope>NUCLEOTIDE SEQUENCE</scope>
</reference>
<dbReference type="PANTHER" id="PTHR30298:SF0">
    <property type="entry name" value="PROTEIN YBFL-RELATED"/>
    <property type="match status" value="1"/>
</dbReference>
<feature type="domain" description="H repeat-associated protein N-terminal" evidence="1">
    <location>
        <begin position="213"/>
        <end position="303"/>
    </location>
</feature>
<protein>
    <recommendedName>
        <fullName evidence="1">H repeat-associated protein N-terminal domain-containing protein</fullName>
    </recommendedName>
</protein>
<accession>A0A3B0W0H4</accession>
<proteinExistence type="predicted"/>
<gene>
    <name evidence="2" type="ORF">MNBD_GAMMA03-288</name>
</gene>
<dbReference type="InterPro" id="IPR025639">
    <property type="entry name" value="DruA"/>
</dbReference>
<name>A0A3B0W0H4_9ZZZZ</name>
<dbReference type="InterPro" id="IPR051698">
    <property type="entry name" value="Transposase_11-like"/>
</dbReference>
<dbReference type="AlphaFoldDB" id="A0A3B0W0H4"/>
<dbReference type="Pfam" id="PF14236">
    <property type="entry name" value="DruA"/>
    <property type="match status" value="1"/>
</dbReference>
<dbReference type="InterPro" id="IPR032806">
    <property type="entry name" value="YbfD_N"/>
</dbReference>